<feature type="non-terminal residue" evidence="6">
    <location>
        <position position="304"/>
    </location>
</feature>
<dbReference type="Pfam" id="PF01841">
    <property type="entry name" value="Transglut_core"/>
    <property type="match status" value="1"/>
</dbReference>
<dbReference type="SMART" id="SM00460">
    <property type="entry name" value="TGc"/>
    <property type="match status" value="1"/>
</dbReference>
<dbReference type="EMBL" id="KV453841">
    <property type="protein sequence ID" value="ODV91719.1"/>
    <property type="molecule type" value="Genomic_DNA"/>
</dbReference>
<organism evidence="6 7">
    <name type="scientific">Tortispora caseinolytica NRRL Y-17796</name>
    <dbReference type="NCBI Taxonomy" id="767744"/>
    <lineage>
        <taxon>Eukaryota</taxon>
        <taxon>Fungi</taxon>
        <taxon>Dikarya</taxon>
        <taxon>Ascomycota</taxon>
        <taxon>Saccharomycotina</taxon>
        <taxon>Trigonopsidomycetes</taxon>
        <taxon>Trigonopsidales</taxon>
        <taxon>Trigonopsidaceae</taxon>
        <taxon>Tortispora</taxon>
    </lineage>
</organism>
<dbReference type="GO" id="GO:0006516">
    <property type="term" value="P:glycoprotein catabolic process"/>
    <property type="evidence" value="ECO:0007669"/>
    <property type="project" value="TreeGrafter"/>
</dbReference>
<reference evidence="7" key="1">
    <citation type="submission" date="2016-02" db="EMBL/GenBank/DDBJ databases">
        <title>Comparative genomics of biotechnologically important yeasts.</title>
        <authorList>
            <consortium name="DOE Joint Genome Institute"/>
            <person name="Riley R."/>
            <person name="Haridas S."/>
            <person name="Wolfe K.H."/>
            <person name="Lopes M.R."/>
            <person name="Hittinger C.T."/>
            <person name="Goker M."/>
            <person name="Salamov A."/>
            <person name="Wisecaver J."/>
            <person name="Long T.M."/>
            <person name="Aerts A.L."/>
            <person name="Barry K."/>
            <person name="Choi C."/>
            <person name="Clum A."/>
            <person name="Coughlan A.Y."/>
            <person name="Deshpande S."/>
            <person name="Douglass A.P."/>
            <person name="Hanson S.J."/>
            <person name="Klenk H.-P."/>
            <person name="Labutti K."/>
            <person name="Lapidus A."/>
            <person name="Lindquist E."/>
            <person name="Lipzen A."/>
            <person name="Meier-Kolthoff J.P."/>
            <person name="Ohm R.A."/>
            <person name="Otillar R.P."/>
            <person name="Pangilinan J."/>
            <person name="Peng Y."/>
            <person name="Rokas A."/>
            <person name="Rosa C.A."/>
            <person name="Scheuner C."/>
            <person name="Sibirny A.A."/>
            <person name="Slot J.C."/>
            <person name="Stielow J.B."/>
            <person name="Sun H."/>
            <person name="Kurtzman C.P."/>
            <person name="Blackwell M."/>
            <person name="Jeffries T.W."/>
            <person name="Grigoriev I.V."/>
        </authorList>
    </citation>
    <scope>NUCLEOTIDE SEQUENCE [LARGE SCALE GENOMIC DNA]</scope>
    <source>
        <strain evidence="7">NRRL Y-17796</strain>
    </source>
</reference>
<dbReference type="SUPFAM" id="SSF54001">
    <property type="entry name" value="Cysteine proteinases"/>
    <property type="match status" value="1"/>
</dbReference>
<keyword evidence="2" id="KW-0479">Metal-binding</keyword>
<evidence type="ECO:0000259" key="5">
    <source>
        <dbReference type="SMART" id="SM00460"/>
    </source>
</evidence>
<accession>A0A1E4TJ07</accession>
<dbReference type="GO" id="GO:0000224">
    <property type="term" value="F:peptide-N4-(N-acetyl-beta-glucosaminyl)asparagine amidase activity"/>
    <property type="evidence" value="ECO:0007669"/>
    <property type="project" value="TreeGrafter"/>
</dbReference>
<protein>
    <recommendedName>
        <fullName evidence="4">Peptide:N-glycanase 1</fullName>
    </recommendedName>
</protein>
<comment type="similarity">
    <text evidence="1">Belongs to the transglutaminase-like superfamily. PNGase family.</text>
</comment>
<keyword evidence="3" id="KW-0862">Zinc</keyword>
<dbReference type="InterPro" id="IPR050883">
    <property type="entry name" value="PNGase"/>
</dbReference>
<name>A0A1E4TJ07_9ASCO</name>
<evidence type="ECO:0000313" key="6">
    <source>
        <dbReference type="EMBL" id="ODV91719.1"/>
    </source>
</evidence>
<gene>
    <name evidence="6" type="ORF">CANCADRAFT_11339</name>
</gene>
<keyword evidence="7" id="KW-1185">Reference proteome</keyword>
<evidence type="ECO:0000256" key="4">
    <source>
        <dbReference type="ARBA" id="ARBA00032858"/>
    </source>
</evidence>
<evidence type="ECO:0000256" key="3">
    <source>
        <dbReference type="ARBA" id="ARBA00022833"/>
    </source>
</evidence>
<dbReference type="Gene3D" id="2.20.25.10">
    <property type="match status" value="1"/>
</dbReference>
<dbReference type="PANTHER" id="PTHR12143">
    <property type="entry name" value="PEPTIDE N-GLYCANASE PNGASE -RELATED"/>
    <property type="match status" value="1"/>
</dbReference>
<proteinExistence type="inferred from homology"/>
<dbReference type="FunFam" id="2.20.25.10:FF:000011">
    <property type="entry name" value="peptide-N(4)-(N-acetyl-beta- glucosaminyl)asparagine amidase"/>
    <property type="match status" value="1"/>
</dbReference>
<feature type="non-terminal residue" evidence="6">
    <location>
        <position position="1"/>
    </location>
</feature>
<feature type="domain" description="Transglutaminase-like" evidence="5">
    <location>
        <begin position="126"/>
        <end position="181"/>
    </location>
</feature>
<dbReference type="PANTHER" id="PTHR12143:SF19">
    <property type="entry name" value="PEPTIDE-N(4)-(N-ACETYL-BETA-GLUCOSAMINYL)ASPARAGINE AMIDASE"/>
    <property type="match status" value="1"/>
</dbReference>
<evidence type="ECO:0000313" key="7">
    <source>
        <dbReference type="Proteomes" id="UP000095023"/>
    </source>
</evidence>
<evidence type="ECO:0000256" key="2">
    <source>
        <dbReference type="ARBA" id="ARBA00022723"/>
    </source>
</evidence>
<dbReference type="Proteomes" id="UP000095023">
    <property type="component" value="Unassembled WGS sequence"/>
</dbReference>
<dbReference type="OrthoDB" id="409136at2759"/>
<dbReference type="InterPro" id="IPR002931">
    <property type="entry name" value="Transglutaminase-like"/>
</dbReference>
<dbReference type="InterPro" id="IPR038765">
    <property type="entry name" value="Papain-like_cys_pep_sf"/>
</dbReference>
<dbReference type="GO" id="GO:0046872">
    <property type="term" value="F:metal ion binding"/>
    <property type="evidence" value="ECO:0007669"/>
    <property type="project" value="UniProtKB-KW"/>
</dbReference>
<sequence length="304" mass="34883">HPNQMAQVFAGNMKTVLRYEDSSILDQALAVLPLERLYNFADADPENHQDALIKELLNWFKNDFFTWVDIPNCSVCGSSTQPSTESPLPTADEQKFGAGRVEVYKCISNSCGAMERFPRYNNPAILLQTKRGRCGEWANAFGLLCRALGSRVRFVWNSEDHVWIEVYSPHQKRWIHTDPCENAWDNALLYSKGWGKKMAYCIAFEATGPIDVSRRYIRDIEDQLPRYLISEADLKSLLAYLRLKYRTLPIDQLLRLYYEDVQELAELNSYKANAESLPDITSLRLNPRSSGSAEWIKSRGENGR</sequence>
<dbReference type="GO" id="GO:0005829">
    <property type="term" value="C:cytosol"/>
    <property type="evidence" value="ECO:0007669"/>
    <property type="project" value="TreeGrafter"/>
</dbReference>
<dbReference type="AlphaFoldDB" id="A0A1E4TJ07"/>
<evidence type="ECO:0000256" key="1">
    <source>
        <dbReference type="ARBA" id="ARBA00009390"/>
    </source>
</evidence>
<dbReference type="Gene3D" id="3.10.620.30">
    <property type="match status" value="1"/>
</dbReference>
<dbReference type="GO" id="GO:0005634">
    <property type="term" value="C:nucleus"/>
    <property type="evidence" value="ECO:0007669"/>
    <property type="project" value="TreeGrafter"/>
</dbReference>